<organism evidence="3 4">
    <name type="scientific">Mariniblastus fucicola</name>
    <dbReference type="NCBI Taxonomy" id="980251"/>
    <lineage>
        <taxon>Bacteria</taxon>
        <taxon>Pseudomonadati</taxon>
        <taxon>Planctomycetota</taxon>
        <taxon>Planctomycetia</taxon>
        <taxon>Pirellulales</taxon>
        <taxon>Pirellulaceae</taxon>
        <taxon>Mariniblastus</taxon>
    </lineage>
</organism>
<dbReference type="STRING" id="980251.GCA_001642875_04844"/>
<dbReference type="Gene3D" id="3.40.50.880">
    <property type="match status" value="1"/>
</dbReference>
<dbReference type="Proteomes" id="UP000322214">
    <property type="component" value="Chromosome"/>
</dbReference>
<dbReference type="RefSeq" id="WP_075086505.1">
    <property type="nucleotide sequence ID" value="NZ_CP042912.1"/>
</dbReference>
<dbReference type="InterPro" id="IPR011933">
    <property type="entry name" value="Double_TM_dom"/>
</dbReference>
<dbReference type="Pfam" id="PF07584">
    <property type="entry name" value="BatA"/>
    <property type="match status" value="1"/>
</dbReference>
<name>A0A5B9PI19_9BACT</name>
<reference evidence="3 4" key="1">
    <citation type="submission" date="2019-08" db="EMBL/GenBank/DDBJ databases">
        <title>Deep-cultivation of Planctomycetes and their phenomic and genomic characterization uncovers novel biology.</title>
        <authorList>
            <person name="Wiegand S."/>
            <person name="Jogler M."/>
            <person name="Boedeker C."/>
            <person name="Pinto D."/>
            <person name="Vollmers J."/>
            <person name="Rivas-Marin E."/>
            <person name="Kohn T."/>
            <person name="Peeters S.H."/>
            <person name="Heuer A."/>
            <person name="Rast P."/>
            <person name="Oberbeckmann S."/>
            <person name="Bunk B."/>
            <person name="Jeske O."/>
            <person name="Meyerdierks A."/>
            <person name="Storesund J.E."/>
            <person name="Kallscheuer N."/>
            <person name="Luecker S."/>
            <person name="Lage O.M."/>
            <person name="Pohl T."/>
            <person name="Merkel B.J."/>
            <person name="Hornburger P."/>
            <person name="Mueller R.-W."/>
            <person name="Bruemmer F."/>
            <person name="Labrenz M."/>
            <person name="Spormann A.M."/>
            <person name="Op den Camp H."/>
            <person name="Overmann J."/>
            <person name="Amann R."/>
            <person name="Jetten M.S.M."/>
            <person name="Mascher T."/>
            <person name="Medema M.H."/>
            <person name="Devos D.P."/>
            <person name="Kaster A.-K."/>
            <person name="Ovreas L."/>
            <person name="Rohde M."/>
            <person name="Galperin M.Y."/>
            <person name="Jogler C."/>
        </authorList>
    </citation>
    <scope>NUCLEOTIDE SEQUENCE [LARGE SCALE GENOMIC DNA]</scope>
    <source>
        <strain evidence="3 4">FC18</strain>
    </source>
</reference>
<feature type="transmembrane region" description="Helical" evidence="1">
    <location>
        <begin position="57"/>
        <end position="79"/>
    </location>
</feature>
<evidence type="ECO:0000313" key="4">
    <source>
        <dbReference type="Proteomes" id="UP000322214"/>
    </source>
</evidence>
<gene>
    <name evidence="3" type="ORF">MFFC18_23510</name>
</gene>
<protein>
    <recommendedName>
        <fullName evidence="2">Aerotolerance regulator N-terminal domain-containing protein</fullName>
    </recommendedName>
</protein>
<dbReference type="InterPro" id="IPR036465">
    <property type="entry name" value="vWFA_dom_sf"/>
</dbReference>
<dbReference type="SUPFAM" id="SSF52317">
    <property type="entry name" value="Class I glutamine amidotransferase-like"/>
    <property type="match status" value="1"/>
</dbReference>
<accession>A0A5B9PI19</accession>
<feature type="transmembrane region" description="Helical" evidence="1">
    <location>
        <begin position="674"/>
        <end position="696"/>
    </location>
</feature>
<dbReference type="NCBIfam" id="TIGR02226">
    <property type="entry name" value="two_anch"/>
    <property type="match status" value="1"/>
</dbReference>
<dbReference type="KEGG" id="mff:MFFC18_23510"/>
<dbReference type="AlphaFoldDB" id="A0A5B9PI19"/>
<sequence>MIQWTTPLMLLGLGLLAMPVIAHLMNRRSRTTYFVPTIRFLKQSNAQQNRLINLKRWLLLLLRTAAIALIVSMFARPVWWQGNAPSPKKDAVAMVVVMDASVSTSRQLGNVELFQKMKASGNRALNELEVGRDFANIVMAKRVPKMLLRNLSLNTDELKRQLEAESWSYEQADMEAAIAEAVAQLAAHQGQKSIVVVSDWQKTNWQNASGKSSIEIPDDVKVSFVDLDIDENSNVALSAASCQPPDPIDGQKIQVSVEVSNFSDRVRQVPVRLASGSVQLGEQLIKLEPRQSRVVSFPVQFDSQRMEAFTLKTSSDGLTADDVAYTAPFSPRRIPLTVITDDQPDEAGTATWFLERAILPFDSQADRYAVQSLAVKDVRENRLVGQEIVVVGYVTRWNPDAAKLLIEFVRTGGKLLYLCGEGDVANQIQQIESQATEAFFPFQLTQLNRFKKFDETLYVSSGKWRSRWLRDFDFQSQIALAEVRFQNVWGTSKQQDDANIVLQYSDGRPTLGVRNFGTGTIVLANLSPAIRFSEFGKFGSFAALVQIVIRGLNEDAENSSRKIVGEPIVFPMPEDSSSGELDWSVVGPEETDLSPILSDGGRSVLVSNTSTPGLYQLKVGTTWSQSAAVEIERDESDLTAMNLDEVQNAISAVEARTATSDGFAISLFDKGSPLWGWVALGALGLMSMESLMLGWWKR</sequence>
<keyword evidence="1" id="KW-0472">Membrane</keyword>
<proteinExistence type="predicted"/>
<dbReference type="Gene3D" id="3.40.50.410">
    <property type="entry name" value="von Willebrand factor, type A domain"/>
    <property type="match status" value="1"/>
</dbReference>
<keyword evidence="1" id="KW-1133">Transmembrane helix</keyword>
<dbReference type="EMBL" id="CP042912">
    <property type="protein sequence ID" value="QEG22471.1"/>
    <property type="molecule type" value="Genomic_DNA"/>
</dbReference>
<feature type="transmembrane region" description="Helical" evidence="1">
    <location>
        <begin position="6"/>
        <end position="25"/>
    </location>
</feature>
<dbReference type="InterPro" id="IPR029062">
    <property type="entry name" value="Class_I_gatase-like"/>
</dbReference>
<keyword evidence="1" id="KW-0812">Transmembrane</keyword>
<dbReference type="PANTHER" id="PTHR37464">
    <property type="entry name" value="BLL2463 PROTEIN"/>
    <property type="match status" value="1"/>
</dbReference>
<dbReference type="PANTHER" id="PTHR37464:SF1">
    <property type="entry name" value="BLL2463 PROTEIN"/>
    <property type="match status" value="1"/>
</dbReference>
<keyword evidence="4" id="KW-1185">Reference proteome</keyword>
<evidence type="ECO:0000259" key="2">
    <source>
        <dbReference type="Pfam" id="PF07584"/>
    </source>
</evidence>
<evidence type="ECO:0000256" key="1">
    <source>
        <dbReference type="SAM" id="Phobius"/>
    </source>
</evidence>
<dbReference type="OrthoDB" id="292588at2"/>
<evidence type="ECO:0000313" key="3">
    <source>
        <dbReference type="EMBL" id="QEG22471.1"/>
    </source>
</evidence>
<feature type="domain" description="Aerotolerance regulator N-terminal" evidence="2">
    <location>
        <begin position="1"/>
        <end position="77"/>
    </location>
</feature>
<dbReference type="InterPro" id="IPR024163">
    <property type="entry name" value="Aerotolerance_reg_N"/>
</dbReference>